<organism evidence="1">
    <name type="scientific">hydrocarbon metagenome</name>
    <dbReference type="NCBI Taxonomy" id="938273"/>
    <lineage>
        <taxon>unclassified sequences</taxon>
        <taxon>metagenomes</taxon>
        <taxon>ecological metagenomes</taxon>
    </lineage>
</organism>
<dbReference type="EMBL" id="LNQE01001920">
    <property type="protein sequence ID" value="KUG02426.1"/>
    <property type="molecule type" value="Genomic_DNA"/>
</dbReference>
<comment type="caution">
    <text evidence="1">The sequence shown here is derived from an EMBL/GenBank/DDBJ whole genome shotgun (WGS) entry which is preliminary data.</text>
</comment>
<gene>
    <name evidence="1" type="ORF">ASZ90_020248</name>
</gene>
<evidence type="ECO:0000313" key="1">
    <source>
        <dbReference type="EMBL" id="KUG02426.1"/>
    </source>
</evidence>
<proteinExistence type="predicted"/>
<accession>A0A0W8E1C4</accession>
<name>A0A0W8E1C4_9ZZZZ</name>
<reference evidence="1" key="1">
    <citation type="journal article" date="2015" name="Proc. Natl. Acad. Sci. U.S.A.">
        <title>Networks of energetic and metabolic interactions define dynamics in microbial communities.</title>
        <authorList>
            <person name="Embree M."/>
            <person name="Liu J.K."/>
            <person name="Al-Bassam M.M."/>
            <person name="Zengler K."/>
        </authorList>
    </citation>
    <scope>NUCLEOTIDE SEQUENCE</scope>
</reference>
<dbReference type="AlphaFoldDB" id="A0A0W8E1C4"/>
<sequence>MLRTGPKQISLYSILYDKIPDNHILKSINSAVDFILLIIFWETPIVNITAEQQRT</sequence>
<protein>
    <submittedName>
        <fullName evidence="1">Uncharacterized protein</fullName>
    </submittedName>
</protein>